<keyword evidence="1" id="KW-1133">Transmembrane helix</keyword>
<gene>
    <name evidence="2" type="ORF">Sjap_020526</name>
</gene>
<protein>
    <submittedName>
        <fullName evidence="2">Uncharacterized protein</fullName>
    </submittedName>
</protein>
<dbReference type="AlphaFoldDB" id="A0AAP0HZ30"/>
<dbReference type="EMBL" id="JBBNAE010000008">
    <property type="protein sequence ID" value="KAK9103272.1"/>
    <property type="molecule type" value="Genomic_DNA"/>
</dbReference>
<feature type="transmembrane region" description="Helical" evidence="1">
    <location>
        <begin position="224"/>
        <end position="248"/>
    </location>
</feature>
<evidence type="ECO:0000256" key="1">
    <source>
        <dbReference type="SAM" id="Phobius"/>
    </source>
</evidence>
<accession>A0AAP0HZ30</accession>
<comment type="caution">
    <text evidence="2">The sequence shown here is derived from an EMBL/GenBank/DDBJ whole genome shotgun (WGS) entry which is preliminary data.</text>
</comment>
<evidence type="ECO:0000313" key="3">
    <source>
        <dbReference type="Proteomes" id="UP001417504"/>
    </source>
</evidence>
<reference evidence="2 3" key="1">
    <citation type="submission" date="2024-01" db="EMBL/GenBank/DDBJ databases">
        <title>Genome assemblies of Stephania.</title>
        <authorList>
            <person name="Yang L."/>
        </authorList>
    </citation>
    <scope>NUCLEOTIDE SEQUENCE [LARGE SCALE GENOMIC DNA]</scope>
    <source>
        <strain evidence="2">QJT</strain>
        <tissue evidence="2">Leaf</tissue>
    </source>
</reference>
<keyword evidence="1" id="KW-0812">Transmembrane</keyword>
<dbReference type="Proteomes" id="UP001417504">
    <property type="component" value="Unassembled WGS sequence"/>
</dbReference>
<sequence>MNMGSLFVTEFLISIKTLVDELTALGAPPSDTDLLIYTLLAALDPSTKSSSPLFVAVIHLFPSKSYLIELWITKLFYFIKTSSNLRLHLLLLTSPNTCLLKVRNSSHQLLLHSFRRHHRPCHPPTLLPWVLTLQSYANFARSAVMMPVNALSWFHIFARQSLLRTMCNLHLLLQLLELLIQVLLTMSHLNLLIFHFLTNMKAHMTFKLVMVPVYKSLTLALQRLFSSFFSFFVLFFTSSQGVIVASIFTSQFN</sequence>
<keyword evidence="1" id="KW-0472">Membrane</keyword>
<feature type="transmembrane region" description="Helical" evidence="1">
    <location>
        <begin position="178"/>
        <end position="197"/>
    </location>
</feature>
<evidence type="ECO:0000313" key="2">
    <source>
        <dbReference type="EMBL" id="KAK9103272.1"/>
    </source>
</evidence>
<name>A0AAP0HZ30_9MAGN</name>
<organism evidence="2 3">
    <name type="scientific">Stephania japonica</name>
    <dbReference type="NCBI Taxonomy" id="461633"/>
    <lineage>
        <taxon>Eukaryota</taxon>
        <taxon>Viridiplantae</taxon>
        <taxon>Streptophyta</taxon>
        <taxon>Embryophyta</taxon>
        <taxon>Tracheophyta</taxon>
        <taxon>Spermatophyta</taxon>
        <taxon>Magnoliopsida</taxon>
        <taxon>Ranunculales</taxon>
        <taxon>Menispermaceae</taxon>
        <taxon>Menispermoideae</taxon>
        <taxon>Cissampelideae</taxon>
        <taxon>Stephania</taxon>
    </lineage>
</organism>
<proteinExistence type="predicted"/>
<keyword evidence="3" id="KW-1185">Reference proteome</keyword>